<proteinExistence type="inferred from homology"/>
<comment type="catalytic activity">
    <reaction evidence="11 12">
        <text>a ubiquinone + NADH + 5 H(+)(in) = a ubiquinol + NAD(+) + 4 H(+)(out)</text>
        <dbReference type="Rhea" id="RHEA:29091"/>
        <dbReference type="Rhea" id="RHEA-COMP:9565"/>
        <dbReference type="Rhea" id="RHEA-COMP:9566"/>
        <dbReference type="ChEBI" id="CHEBI:15378"/>
        <dbReference type="ChEBI" id="CHEBI:16389"/>
        <dbReference type="ChEBI" id="CHEBI:17976"/>
        <dbReference type="ChEBI" id="CHEBI:57540"/>
        <dbReference type="ChEBI" id="CHEBI:57945"/>
        <dbReference type="EC" id="7.1.1.2"/>
    </reaction>
</comment>
<dbReference type="PANTHER" id="PTHR11434">
    <property type="entry name" value="NADH-UBIQUINONE OXIDOREDUCTASE SUBUNIT ND4L"/>
    <property type="match status" value="1"/>
</dbReference>
<keyword evidence="6 12" id="KW-0813">Transport</keyword>
<keyword evidence="12 13" id="KW-0830">Ubiquinone</keyword>
<keyword evidence="12" id="KW-0520">NAD</keyword>
<comment type="similarity">
    <text evidence="3 12">Belongs to the complex I subunit 4L family.</text>
</comment>
<dbReference type="GO" id="GO:0005743">
    <property type="term" value="C:mitochondrial inner membrane"/>
    <property type="evidence" value="ECO:0007669"/>
    <property type="project" value="UniProtKB-SubCell"/>
</dbReference>
<evidence type="ECO:0000256" key="6">
    <source>
        <dbReference type="ARBA" id="ARBA00022448"/>
    </source>
</evidence>
<evidence type="ECO:0000256" key="3">
    <source>
        <dbReference type="ARBA" id="ARBA00010519"/>
    </source>
</evidence>
<dbReference type="AlphaFoldDB" id="G4U4U9"/>
<keyword evidence="8 12" id="KW-0812">Transmembrane</keyword>
<organism evidence="13">
    <name type="scientific">Yarrowia alimentaria</name>
    <dbReference type="NCBI Taxonomy" id="479092"/>
    <lineage>
        <taxon>Eukaryota</taxon>
        <taxon>Fungi</taxon>
        <taxon>Dikarya</taxon>
        <taxon>Ascomycota</taxon>
        <taxon>Saccharomycotina</taxon>
        <taxon>Dipodascomycetes</taxon>
        <taxon>Dipodascales</taxon>
        <taxon>Dipodascales incertae sedis</taxon>
        <taxon>Yarrowia</taxon>
    </lineage>
</organism>
<accession>G4U4U9</accession>
<comment type="subcellular location">
    <subcellularLocation>
        <location evidence="2">Membrane</location>
        <topology evidence="2">Multi-pass membrane protein</topology>
    </subcellularLocation>
    <subcellularLocation>
        <location evidence="12">Mitochondrion inner membrane</location>
        <topology evidence="12">Multi-pass membrane protein</topology>
    </subcellularLocation>
</comment>
<keyword evidence="10 12" id="KW-0472">Membrane</keyword>
<evidence type="ECO:0000256" key="10">
    <source>
        <dbReference type="ARBA" id="ARBA00023136"/>
    </source>
</evidence>
<evidence type="ECO:0000256" key="9">
    <source>
        <dbReference type="ARBA" id="ARBA00022989"/>
    </source>
</evidence>
<evidence type="ECO:0000313" key="13">
    <source>
        <dbReference type="EMBL" id="CCC29090.1"/>
    </source>
</evidence>
<dbReference type="GeneID" id="11341741"/>
<evidence type="ECO:0000256" key="7">
    <source>
        <dbReference type="ARBA" id="ARBA00022660"/>
    </source>
</evidence>
<dbReference type="Pfam" id="PF00420">
    <property type="entry name" value="Oxidored_q2"/>
    <property type="match status" value="1"/>
</dbReference>
<dbReference type="RefSeq" id="YP_004927808.1">
    <property type="nucleotide sequence ID" value="NC_016124.1"/>
</dbReference>
<dbReference type="GO" id="GO:0008137">
    <property type="term" value="F:NADH dehydrogenase (ubiquinone) activity"/>
    <property type="evidence" value="ECO:0007669"/>
    <property type="project" value="UniProtKB-EC"/>
</dbReference>
<evidence type="ECO:0000256" key="4">
    <source>
        <dbReference type="ARBA" id="ARBA00012944"/>
    </source>
</evidence>
<dbReference type="InterPro" id="IPR039428">
    <property type="entry name" value="NUOK/Mnh_C1-like"/>
</dbReference>
<feature type="transmembrane region" description="Helical" evidence="12">
    <location>
        <begin position="53"/>
        <end position="80"/>
    </location>
</feature>
<reference evidence="13" key="2">
    <citation type="journal article" date="2012" name="FEMS Yeast Res.">
        <title>Mitochondrial genomes of yeasts of the Yarrowia clade.</title>
        <authorList>
            <person name="Gaillardin C."/>
            <person name="Neuveglise C."/>
            <person name="Kerscher S."/>
            <person name="Nicaud J.M."/>
        </authorList>
    </citation>
    <scope>NUCLEOTIDE SEQUENCE</scope>
    <source>
        <strain evidence="13">CBS:10151</strain>
    </source>
</reference>
<keyword evidence="9 12" id="KW-1133">Transmembrane helix</keyword>
<keyword evidence="12" id="KW-1278">Translocase</keyword>
<dbReference type="PANTHER" id="PTHR11434:SF16">
    <property type="entry name" value="NADH-UBIQUINONE OXIDOREDUCTASE CHAIN 4L"/>
    <property type="match status" value="1"/>
</dbReference>
<keyword evidence="7 12" id="KW-0679">Respiratory chain</keyword>
<name>G4U4U9_9ASCO</name>
<dbReference type="EMBL" id="FR877633">
    <property type="protein sequence ID" value="CCC29090.1"/>
    <property type="molecule type" value="Genomic_DNA"/>
</dbReference>
<protein>
    <recommendedName>
        <fullName evidence="5 12">NADH-ubiquinone oxidoreductase chain 4L</fullName>
        <ecNumber evidence="4 12">7.1.1.2</ecNumber>
    </recommendedName>
</protein>
<gene>
    <name evidence="13" type="primary">nd4L</name>
</gene>
<evidence type="ECO:0000256" key="1">
    <source>
        <dbReference type="ARBA" id="ARBA00003257"/>
    </source>
</evidence>
<dbReference type="InterPro" id="IPR001133">
    <property type="entry name" value="NADH_UbQ_OxRdtase_chain4L/K"/>
</dbReference>
<geneLocation type="mitochondrion" evidence="13"/>
<dbReference type="EC" id="7.1.1.2" evidence="4 12"/>
<sequence>MFMGTIMLVLSFLGFVFNRRNMILAFMCLETMLTGINLMLLRNSVLFDDISGSLFAMVIMILAGVESAMGLSLLVSYYRLRGVMNSYGM</sequence>
<dbReference type="GO" id="GO:0042773">
    <property type="term" value="P:ATP synthesis coupled electron transport"/>
    <property type="evidence" value="ECO:0007669"/>
    <property type="project" value="UniProtKB-UniRule"/>
</dbReference>
<keyword evidence="12" id="KW-0999">Mitochondrion inner membrane</keyword>
<evidence type="ECO:0000256" key="11">
    <source>
        <dbReference type="ARBA" id="ARBA00049551"/>
    </source>
</evidence>
<comment type="function">
    <text evidence="1">Core subunit of the mitochondrial membrane respiratory chain NADH dehydrogenase (Complex I) that is believed to belong to the minimal assembly required for catalysis. Complex I functions in the transfer of electrons from NADH to the respiratory chain. The immediate electron acceptor for the enzyme is believed to be ubiquinone.</text>
</comment>
<comment type="function">
    <text evidence="12">Core subunit of the mitochondrial membrane respiratory chain NADH dehydrogenase (Complex I) which catalyzes electron transfer from NADH through the respiratory chain, using ubiquinone as an electron acceptor.</text>
</comment>
<evidence type="ECO:0000256" key="5">
    <source>
        <dbReference type="ARBA" id="ARBA00016612"/>
    </source>
</evidence>
<evidence type="ECO:0000256" key="8">
    <source>
        <dbReference type="ARBA" id="ARBA00022692"/>
    </source>
</evidence>
<evidence type="ECO:0000256" key="2">
    <source>
        <dbReference type="ARBA" id="ARBA00004141"/>
    </source>
</evidence>
<evidence type="ECO:0000256" key="12">
    <source>
        <dbReference type="RuleBase" id="RU004419"/>
    </source>
</evidence>
<feature type="transmembrane region" description="Helical" evidence="12">
    <location>
        <begin position="21"/>
        <end position="41"/>
    </location>
</feature>
<dbReference type="GO" id="GO:0016651">
    <property type="term" value="F:oxidoreductase activity, acting on NAD(P)H"/>
    <property type="evidence" value="ECO:0007669"/>
    <property type="project" value="InterPro"/>
</dbReference>
<dbReference type="GO" id="GO:0030964">
    <property type="term" value="C:NADH dehydrogenase complex"/>
    <property type="evidence" value="ECO:0007669"/>
    <property type="project" value="TreeGrafter"/>
</dbReference>
<keyword evidence="12 13" id="KW-0496">Mitochondrion</keyword>
<reference evidence="13" key="1">
    <citation type="journal article" date="2011" name="FEMS Yeast Res.">
        <title>Mitochondrial genomes of yeasts of the Yarrowia clade.</title>
        <authorList>
            <person name="Gaillardin C."/>
            <person name="Neuveglise C."/>
            <person name="Kerscher S."/>
            <person name="Nicaud J.M."/>
        </authorList>
    </citation>
    <scope>NUCLEOTIDE SEQUENCE</scope>
    <source>
        <strain evidence="13">CBS:10151</strain>
    </source>
</reference>
<keyword evidence="12" id="KW-0249">Electron transport</keyword>
<dbReference type="Gene3D" id="1.10.287.3510">
    <property type="match status" value="1"/>
</dbReference>